<dbReference type="PANTHER" id="PTHR42894">
    <property type="entry name" value="N-(5'-PHOSPHORIBOSYL)ANTHRANILATE ISOMERASE"/>
    <property type="match status" value="1"/>
</dbReference>
<dbReference type="GO" id="GO:0000162">
    <property type="term" value="P:L-tryptophan biosynthetic process"/>
    <property type="evidence" value="ECO:0007669"/>
    <property type="project" value="UniProtKB-UniPathway"/>
</dbReference>
<dbReference type="UniPathway" id="UPA00035">
    <property type="reaction ID" value="UER00042"/>
</dbReference>
<dbReference type="SUPFAM" id="SSF51366">
    <property type="entry name" value="Ribulose-phoshate binding barrel"/>
    <property type="match status" value="1"/>
</dbReference>
<dbReference type="NCBIfam" id="NF002298">
    <property type="entry name" value="PRK01222.1-4"/>
    <property type="match status" value="1"/>
</dbReference>
<keyword evidence="5" id="KW-0822">Tryptophan biosynthesis</keyword>
<dbReference type="Gene3D" id="3.20.20.70">
    <property type="entry name" value="Aldolase class I"/>
    <property type="match status" value="1"/>
</dbReference>
<dbReference type="GO" id="GO:0004640">
    <property type="term" value="F:phosphoribosylanthranilate isomerase activity"/>
    <property type="evidence" value="ECO:0007669"/>
    <property type="project" value="UniProtKB-EC"/>
</dbReference>
<gene>
    <name evidence="9" type="ORF">LCGC14_0760170</name>
</gene>
<dbReference type="Pfam" id="PF00697">
    <property type="entry name" value="PRAI"/>
    <property type="match status" value="1"/>
</dbReference>
<comment type="pathway">
    <text evidence="1">Amino-acid biosynthesis; L-tryptophan biosynthesis; L-tryptophan from chorismate: step 3/5.</text>
</comment>
<keyword evidence="7" id="KW-0413">Isomerase</keyword>
<dbReference type="InterPro" id="IPR011060">
    <property type="entry name" value="RibuloseP-bd_barrel"/>
</dbReference>
<dbReference type="CDD" id="cd00405">
    <property type="entry name" value="PRAI"/>
    <property type="match status" value="1"/>
</dbReference>
<evidence type="ECO:0000256" key="3">
    <source>
        <dbReference type="ARBA" id="ARBA00012572"/>
    </source>
</evidence>
<proteinExistence type="inferred from homology"/>
<sequence length="203" mass="22022">MKTKICGLTNAEDALKAAELGADYTGFIFYSKSPRYVTAEQASSIIKMLPESTKAVGVFVNQSLTEIEEVLKVCDLSLVQLHGEESPEFASKVPSPVIKAFRVKGEESLEGVNDYDVFAYLLDSYNGDLYGGTGKMFDLSLLAKKHFNKPVFLSGGLTTENVCSAIKEVQPYAVDVCSGTESEPGKKDHNKLTAFVAAIEKCV</sequence>
<dbReference type="InterPro" id="IPR013785">
    <property type="entry name" value="Aldolase_TIM"/>
</dbReference>
<feature type="domain" description="N-(5'phosphoribosyl) anthranilate isomerase (PRAI)" evidence="8">
    <location>
        <begin position="4"/>
        <end position="197"/>
    </location>
</feature>
<dbReference type="FunFam" id="3.20.20.70:FF:000075">
    <property type="entry name" value="Tryptophan biosynthesis protein TRP1"/>
    <property type="match status" value="1"/>
</dbReference>
<evidence type="ECO:0000259" key="8">
    <source>
        <dbReference type="Pfam" id="PF00697"/>
    </source>
</evidence>
<evidence type="ECO:0000256" key="7">
    <source>
        <dbReference type="ARBA" id="ARBA00023235"/>
    </source>
</evidence>
<dbReference type="EC" id="5.3.1.24" evidence="3"/>
<keyword evidence="6" id="KW-0057">Aromatic amino acid biosynthesis</keyword>
<comment type="caution">
    <text evidence="9">The sequence shown here is derived from an EMBL/GenBank/DDBJ whole genome shotgun (WGS) entry which is preliminary data.</text>
</comment>
<keyword evidence="4" id="KW-0028">Amino-acid biosynthesis</keyword>
<dbReference type="PANTHER" id="PTHR42894:SF1">
    <property type="entry name" value="N-(5'-PHOSPHORIBOSYL)ANTHRANILATE ISOMERASE"/>
    <property type="match status" value="1"/>
</dbReference>
<name>A0A0F9Q5J2_9ZZZZ</name>
<organism evidence="9">
    <name type="scientific">marine sediment metagenome</name>
    <dbReference type="NCBI Taxonomy" id="412755"/>
    <lineage>
        <taxon>unclassified sequences</taxon>
        <taxon>metagenomes</taxon>
        <taxon>ecological metagenomes</taxon>
    </lineage>
</organism>
<dbReference type="InterPro" id="IPR044643">
    <property type="entry name" value="TrpF_fam"/>
</dbReference>
<evidence type="ECO:0000256" key="2">
    <source>
        <dbReference type="ARBA" id="ARBA00007571"/>
    </source>
</evidence>
<protein>
    <recommendedName>
        <fullName evidence="3">phosphoribosylanthranilate isomerase</fullName>
        <ecNumber evidence="3">5.3.1.24</ecNumber>
    </recommendedName>
</protein>
<dbReference type="EMBL" id="LAZR01001872">
    <property type="protein sequence ID" value="KKN37764.1"/>
    <property type="molecule type" value="Genomic_DNA"/>
</dbReference>
<evidence type="ECO:0000256" key="6">
    <source>
        <dbReference type="ARBA" id="ARBA00023141"/>
    </source>
</evidence>
<accession>A0A0F9Q5J2</accession>
<dbReference type="InterPro" id="IPR001240">
    <property type="entry name" value="PRAI_dom"/>
</dbReference>
<dbReference type="HAMAP" id="MF_00135">
    <property type="entry name" value="PRAI"/>
    <property type="match status" value="1"/>
</dbReference>
<evidence type="ECO:0000256" key="4">
    <source>
        <dbReference type="ARBA" id="ARBA00022605"/>
    </source>
</evidence>
<dbReference type="AlphaFoldDB" id="A0A0F9Q5J2"/>
<evidence type="ECO:0000313" key="9">
    <source>
        <dbReference type="EMBL" id="KKN37764.1"/>
    </source>
</evidence>
<evidence type="ECO:0000256" key="5">
    <source>
        <dbReference type="ARBA" id="ARBA00022822"/>
    </source>
</evidence>
<comment type="similarity">
    <text evidence="2">Belongs to the TrpF family.</text>
</comment>
<reference evidence="9" key="1">
    <citation type="journal article" date="2015" name="Nature">
        <title>Complex archaea that bridge the gap between prokaryotes and eukaryotes.</title>
        <authorList>
            <person name="Spang A."/>
            <person name="Saw J.H."/>
            <person name="Jorgensen S.L."/>
            <person name="Zaremba-Niedzwiedzka K."/>
            <person name="Martijn J."/>
            <person name="Lind A.E."/>
            <person name="van Eijk R."/>
            <person name="Schleper C."/>
            <person name="Guy L."/>
            <person name="Ettema T.J."/>
        </authorList>
    </citation>
    <scope>NUCLEOTIDE SEQUENCE</scope>
</reference>
<evidence type="ECO:0000256" key="1">
    <source>
        <dbReference type="ARBA" id="ARBA00004664"/>
    </source>
</evidence>